<evidence type="ECO:0000259" key="6">
    <source>
        <dbReference type="SMART" id="SM01372"/>
    </source>
</evidence>
<evidence type="ECO:0000256" key="2">
    <source>
        <dbReference type="ARBA" id="ARBA00023015"/>
    </source>
</evidence>
<keyword evidence="3 5" id="KW-0238">DNA-binding</keyword>
<dbReference type="InterPro" id="IPR036390">
    <property type="entry name" value="WH_DNA-bd_sf"/>
</dbReference>
<reference evidence="7" key="1">
    <citation type="submission" date="2021-09" db="EMBL/GenBank/DDBJ databases">
        <authorList>
            <consortium name="AG Swart"/>
            <person name="Singh M."/>
            <person name="Singh A."/>
            <person name="Seah K."/>
            <person name="Emmerich C."/>
        </authorList>
    </citation>
    <scope>NUCLEOTIDE SEQUENCE</scope>
    <source>
        <strain evidence="7">ATCC30299</strain>
    </source>
</reference>
<proteinExistence type="inferred from homology"/>
<sequence>MDNQTAYKLATPERCKKLMNLSRQVLEKVKTSGVTSGNQIAKEILNDLSENSYGAEFKNIQRRVYDALNVLHALNVISKFRNEISYQGFSNDKEEKIIRGTLDAKKSVIEEKRKALNENLMHYTALRKLLNRNMSQELKPNVQLPCVVIKGKEMKIDIQENNVIIVSKNPMAIYNDAHLMANMKFHHINNEELLENFPKELIDTINNEEEDVKEKDYRKLCIEMFRKGQCNN</sequence>
<dbReference type="InterPro" id="IPR003316">
    <property type="entry name" value="E2F_WHTH_DNA-bd_dom"/>
</dbReference>
<dbReference type="SMART" id="SM01372">
    <property type="entry name" value="E2F_TDP"/>
    <property type="match status" value="1"/>
</dbReference>
<dbReference type="EMBL" id="CAJZBQ010000024">
    <property type="protein sequence ID" value="CAG9319964.1"/>
    <property type="molecule type" value="Genomic_DNA"/>
</dbReference>
<evidence type="ECO:0000313" key="7">
    <source>
        <dbReference type="EMBL" id="CAG9319964.1"/>
    </source>
</evidence>
<dbReference type="GO" id="GO:0051726">
    <property type="term" value="P:regulation of cell cycle"/>
    <property type="evidence" value="ECO:0007669"/>
    <property type="project" value="InterPro"/>
</dbReference>
<dbReference type="Proteomes" id="UP001162131">
    <property type="component" value="Unassembled WGS sequence"/>
</dbReference>
<evidence type="ECO:0000256" key="4">
    <source>
        <dbReference type="ARBA" id="ARBA00023163"/>
    </source>
</evidence>
<comment type="subcellular location">
    <subcellularLocation>
        <location evidence="5">Nucleus</location>
    </subcellularLocation>
</comment>
<keyword evidence="2 5" id="KW-0805">Transcription regulation</keyword>
<comment type="similarity">
    <text evidence="1 5">Belongs to the E2F/DP family.</text>
</comment>
<dbReference type="GO" id="GO:0000977">
    <property type="term" value="F:RNA polymerase II transcription regulatory region sequence-specific DNA binding"/>
    <property type="evidence" value="ECO:0007669"/>
    <property type="project" value="TreeGrafter"/>
</dbReference>
<name>A0AAU9JE53_9CILI</name>
<evidence type="ECO:0000256" key="3">
    <source>
        <dbReference type="ARBA" id="ARBA00023125"/>
    </source>
</evidence>
<dbReference type="Gene3D" id="1.10.10.10">
    <property type="entry name" value="Winged helix-like DNA-binding domain superfamily/Winged helix DNA-binding domain"/>
    <property type="match status" value="1"/>
</dbReference>
<comment type="caution">
    <text evidence="7">The sequence shown here is derived from an EMBL/GenBank/DDBJ whole genome shotgun (WGS) entry which is preliminary data.</text>
</comment>
<dbReference type="Gene3D" id="1.20.140.80">
    <property type="entry name" value="Transcription factor DP"/>
    <property type="match status" value="1"/>
</dbReference>
<keyword evidence="5" id="KW-0539">Nucleus</keyword>
<dbReference type="GO" id="GO:0005634">
    <property type="term" value="C:nucleus"/>
    <property type="evidence" value="ECO:0007669"/>
    <property type="project" value="UniProtKB-SubCell"/>
</dbReference>
<dbReference type="PANTHER" id="PTHR12548:SF9">
    <property type="entry name" value="TRANSCRIPTION FACTOR DP"/>
    <property type="match status" value="1"/>
</dbReference>
<gene>
    <name evidence="7" type="ORF">BSTOLATCC_MIC25207</name>
</gene>
<evidence type="ECO:0000256" key="1">
    <source>
        <dbReference type="ARBA" id="ARBA00010940"/>
    </source>
</evidence>
<dbReference type="SUPFAM" id="SSF144074">
    <property type="entry name" value="E2F-DP heterodimerization region"/>
    <property type="match status" value="1"/>
</dbReference>
<evidence type="ECO:0000256" key="5">
    <source>
        <dbReference type="RuleBase" id="RU003796"/>
    </source>
</evidence>
<dbReference type="InterPro" id="IPR036388">
    <property type="entry name" value="WH-like_DNA-bd_sf"/>
</dbReference>
<organism evidence="7 8">
    <name type="scientific">Blepharisma stoltei</name>
    <dbReference type="NCBI Taxonomy" id="1481888"/>
    <lineage>
        <taxon>Eukaryota</taxon>
        <taxon>Sar</taxon>
        <taxon>Alveolata</taxon>
        <taxon>Ciliophora</taxon>
        <taxon>Postciliodesmatophora</taxon>
        <taxon>Heterotrichea</taxon>
        <taxon>Heterotrichida</taxon>
        <taxon>Blepharismidae</taxon>
        <taxon>Blepharisma</taxon>
    </lineage>
</organism>
<dbReference type="InterPro" id="IPR015648">
    <property type="entry name" value="Transcrpt_fac_DP"/>
</dbReference>
<dbReference type="PANTHER" id="PTHR12548">
    <property type="entry name" value="TRANSCRIPTION FACTOR DP"/>
    <property type="match status" value="1"/>
</dbReference>
<evidence type="ECO:0000313" key="8">
    <source>
        <dbReference type="Proteomes" id="UP001162131"/>
    </source>
</evidence>
<dbReference type="InterPro" id="IPR038168">
    <property type="entry name" value="TF_DP_C_sf"/>
</dbReference>
<dbReference type="Pfam" id="PF02319">
    <property type="entry name" value="WHD_E2F_TDP"/>
    <property type="match status" value="1"/>
</dbReference>
<keyword evidence="8" id="KW-1185">Reference proteome</keyword>
<dbReference type="GO" id="GO:0005667">
    <property type="term" value="C:transcription regulator complex"/>
    <property type="evidence" value="ECO:0007669"/>
    <property type="project" value="InterPro"/>
</dbReference>
<dbReference type="GO" id="GO:0000981">
    <property type="term" value="F:DNA-binding transcription factor activity, RNA polymerase II-specific"/>
    <property type="evidence" value="ECO:0007669"/>
    <property type="project" value="TreeGrafter"/>
</dbReference>
<dbReference type="SUPFAM" id="SSF46785">
    <property type="entry name" value="Winged helix' DNA-binding domain"/>
    <property type="match status" value="1"/>
</dbReference>
<dbReference type="InterPro" id="IPR037241">
    <property type="entry name" value="E2F-DP_heterodim"/>
</dbReference>
<protein>
    <recommendedName>
        <fullName evidence="6">E2F/DP family winged-helix DNA-binding domain-containing protein</fullName>
    </recommendedName>
</protein>
<accession>A0AAU9JE53</accession>
<keyword evidence="4 5" id="KW-0804">Transcription</keyword>
<feature type="domain" description="E2F/DP family winged-helix DNA-binding" evidence="6">
    <location>
        <begin position="13"/>
        <end position="88"/>
    </location>
</feature>
<dbReference type="AlphaFoldDB" id="A0AAU9JE53"/>